<evidence type="ECO:0000313" key="3">
    <source>
        <dbReference type="Proteomes" id="UP000235672"/>
    </source>
</evidence>
<keyword evidence="1" id="KW-0472">Membrane</keyword>
<evidence type="ECO:0000256" key="1">
    <source>
        <dbReference type="SAM" id="Phobius"/>
    </source>
</evidence>
<sequence>MPFFLPKAPANIPESLYSFPLSETSSTYLVEFTEAYLTQFSPGNLLRGISHSSQTNGSSIHFNSSTISRSLLHSSPPFPTCSTISIETDQRVLRKVWTLLMERCERYNLLIVLAAAAGGSLLVVSGLIVMCKMEKHWSSRRGGDCPSGRARIFSGNCAMVLR</sequence>
<protein>
    <submittedName>
        <fullName evidence="2">Uncharacterized protein</fullName>
    </submittedName>
</protein>
<evidence type="ECO:0000313" key="2">
    <source>
        <dbReference type="EMBL" id="PMD21704.1"/>
    </source>
</evidence>
<dbReference type="EMBL" id="KZ613480">
    <property type="protein sequence ID" value="PMD21704.1"/>
    <property type="molecule type" value="Genomic_DNA"/>
</dbReference>
<dbReference type="Proteomes" id="UP000235672">
    <property type="component" value="Unassembled WGS sequence"/>
</dbReference>
<feature type="transmembrane region" description="Helical" evidence="1">
    <location>
        <begin position="107"/>
        <end position="131"/>
    </location>
</feature>
<gene>
    <name evidence="2" type="ORF">NA56DRAFT_121174</name>
</gene>
<keyword evidence="1" id="KW-0812">Transmembrane</keyword>
<keyword evidence="3" id="KW-1185">Reference proteome</keyword>
<reference evidence="2 3" key="1">
    <citation type="submission" date="2016-05" db="EMBL/GenBank/DDBJ databases">
        <title>A degradative enzymes factory behind the ericoid mycorrhizal symbiosis.</title>
        <authorList>
            <consortium name="DOE Joint Genome Institute"/>
            <person name="Martino E."/>
            <person name="Morin E."/>
            <person name="Grelet G."/>
            <person name="Kuo A."/>
            <person name="Kohler A."/>
            <person name="Daghino S."/>
            <person name="Barry K."/>
            <person name="Choi C."/>
            <person name="Cichocki N."/>
            <person name="Clum A."/>
            <person name="Copeland A."/>
            <person name="Hainaut M."/>
            <person name="Haridas S."/>
            <person name="Labutti K."/>
            <person name="Lindquist E."/>
            <person name="Lipzen A."/>
            <person name="Khouja H.-R."/>
            <person name="Murat C."/>
            <person name="Ohm R."/>
            <person name="Olson A."/>
            <person name="Spatafora J."/>
            <person name="Veneault-Fourrey C."/>
            <person name="Henrissat B."/>
            <person name="Grigoriev I."/>
            <person name="Martin F."/>
            <person name="Perotto S."/>
        </authorList>
    </citation>
    <scope>NUCLEOTIDE SEQUENCE [LARGE SCALE GENOMIC DNA]</scope>
    <source>
        <strain evidence="2 3">UAMH 7357</strain>
    </source>
</reference>
<organism evidence="2 3">
    <name type="scientific">Hyaloscypha hepaticicola</name>
    <dbReference type="NCBI Taxonomy" id="2082293"/>
    <lineage>
        <taxon>Eukaryota</taxon>
        <taxon>Fungi</taxon>
        <taxon>Dikarya</taxon>
        <taxon>Ascomycota</taxon>
        <taxon>Pezizomycotina</taxon>
        <taxon>Leotiomycetes</taxon>
        <taxon>Helotiales</taxon>
        <taxon>Hyaloscyphaceae</taxon>
        <taxon>Hyaloscypha</taxon>
    </lineage>
</organism>
<dbReference type="AlphaFoldDB" id="A0A2J6Q676"/>
<keyword evidence="1" id="KW-1133">Transmembrane helix</keyword>
<proteinExistence type="predicted"/>
<accession>A0A2J6Q676</accession>
<name>A0A2J6Q676_9HELO</name>